<evidence type="ECO:0000256" key="4">
    <source>
        <dbReference type="ARBA" id="ARBA00022833"/>
    </source>
</evidence>
<keyword evidence="3 7" id="KW-0863">Zinc-finger</keyword>
<feature type="domain" description="C2H2-type" evidence="9">
    <location>
        <begin position="79"/>
        <end position="101"/>
    </location>
</feature>
<dbReference type="PANTHER" id="PTHR45988:SF91">
    <property type="entry name" value="ZINC FINGER PROTEIN 1"/>
    <property type="match status" value="1"/>
</dbReference>
<dbReference type="PANTHER" id="PTHR45988">
    <property type="entry name" value="C2H2 TYPE ZINC FINGER TRANSCRIPTION FACTOR FAMILY-RELATED"/>
    <property type="match status" value="1"/>
</dbReference>
<keyword evidence="2" id="KW-0677">Repeat</keyword>
<evidence type="ECO:0000256" key="5">
    <source>
        <dbReference type="ARBA" id="ARBA00023015"/>
    </source>
</evidence>
<evidence type="ECO:0000256" key="7">
    <source>
        <dbReference type="PROSITE-ProRule" id="PRU00042"/>
    </source>
</evidence>
<dbReference type="PROSITE" id="PS50157">
    <property type="entry name" value="ZINC_FINGER_C2H2_2"/>
    <property type="match status" value="2"/>
</dbReference>
<evidence type="ECO:0000256" key="2">
    <source>
        <dbReference type="ARBA" id="ARBA00022737"/>
    </source>
</evidence>
<gene>
    <name evidence="10" type="ORF">QYE76_044689</name>
</gene>
<evidence type="ECO:0000313" key="10">
    <source>
        <dbReference type="EMBL" id="KAK1683841.1"/>
    </source>
</evidence>
<dbReference type="Gene3D" id="3.30.160.60">
    <property type="entry name" value="Classic Zinc Finger"/>
    <property type="match status" value="1"/>
</dbReference>
<accession>A0AAD8TJT0</accession>
<evidence type="ECO:0000256" key="1">
    <source>
        <dbReference type="ARBA" id="ARBA00022723"/>
    </source>
</evidence>
<dbReference type="InterPro" id="IPR036236">
    <property type="entry name" value="Znf_C2H2_sf"/>
</dbReference>
<protein>
    <recommendedName>
        <fullName evidence="9">C2H2-type domain-containing protein</fullName>
    </recommendedName>
</protein>
<comment type="caution">
    <text evidence="10">The sequence shown here is derived from an EMBL/GenBank/DDBJ whole genome shotgun (WGS) entry which is preliminary data.</text>
</comment>
<dbReference type="SUPFAM" id="SSF57667">
    <property type="entry name" value="beta-beta-alpha zinc fingers"/>
    <property type="match status" value="1"/>
</dbReference>
<dbReference type="InterPro" id="IPR044653">
    <property type="entry name" value="AZF1/2/3-like"/>
</dbReference>
<dbReference type="GO" id="GO:0005634">
    <property type="term" value="C:nucleus"/>
    <property type="evidence" value="ECO:0007669"/>
    <property type="project" value="TreeGrafter"/>
</dbReference>
<dbReference type="PROSITE" id="PS00028">
    <property type="entry name" value="ZINC_FINGER_C2H2_1"/>
    <property type="match status" value="3"/>
</dbReference>
<dbReference type="GO" id="GO:0000976">
    <property type="term" value="F:transcription cis-regulatory region binding"/>
    <property type="evidence" value="ECO:0007669"/>
    <property type="project" value="TreeGrafter"/>
</dbReference>
<evidence type="ECO:0000256" key="6">
    <source>
        <dbReference type="ARBA" id="ARBA00023163"/>
    </source>
</evidence>
<feature type="compositionally biased region" description="Basic and acidic residues" evidence="8">
    <location>
        <begin position="197"/>
        <end position="207"/>
    </location>
</feature>
<dbReference type="EMBL" id="JAUUTY010000002">
    <property type="protein sequence ID" value="KAK1683841.1"/>
    <property type="molecule type" value="Genomic_DNA"/>
</dbReference>
<feature type="region of interest" description="Disordered" evidence="8">
    <location>
        <begin position="273"/>
        <end position="309"/>
    </location>
</feature>
<dbReference type="InterPro" id="IPR013087">
    <property type="entry name" value="Znf_C2H2_type"/>
</dbReference>
<dbReference type="Pfam" id="PF13912">
    <property type="entry name" value="zf-C2H2_6"/>
    <property type="match status" value="3"/>
</dbReference>
<sequence>MDLQALYLQAAEAAATVTVPSAADVEDPRLPSRAAVLLRFDVQQAVGLGADAAERHAGMMTADGDARAALEGGGLARELLCPECGKPFPSHKAMYGHLRSHPERGYKGSSRPPTPAASAANAGEARTKKATPRREAAHQFPPINWPVTAKRTRTPTVASSLVSAEPAADVVVLETTDPAEPAADVVVLETTDPAEPLLREPPPREVEPAPSLLEPPPRGVEPAPTLLKPPTLSEEVEAAMTLLDLYHQLRGEEVSPEPEDLLPTTEQMQVDDDPVAENQTPPPEQQVDDDPVAENQTPRPEQQVEPPAHHVAHHAPPVEHIFGIIVGSQAAEAEQSNAAAAAAAAAAKGKMPMEPEPLSCGALLAFRDRLLSPGMASKRPKKRTFQDLAKTQLPPADAGAAVEEPFQLPPALRRIPSPASDRKFMCPTAMCGKAFPTHQALGGHMASHNRANRCAAAAQTMDGFAAAHAVKNIMLHHQLRQGGLLGDDALPIPPVPRAPKSHSCSRCVLTFPTGQALGGHMRKHWIEEKGGRDAPPISLPAPPIADTLALAVAPPAALAIALAVPAEAVAAPGNALAVLESAPVTPATALALAVPVAAAAEPNGEPRDFAFDLNEMPME</sequence>
<dbReference type="SMART" id="SM00355">
    <property type="entry name" value="ZnF_C2H2"/>
    <property type="match status" value="3"/>
</dbReference>
<reference evidence="10" key="1">
    <citation type="submission" date="2023-07" db="EMBL/GenBank/DDBJ databases">
        <title>A chromosome-level genome assembly of Lolium multiflorum.</title>
        <authorList>
            <person name="Chen Y."/>
            <person name="Copetti D."/>
            <person name="Kolliker R."/>
            <person name="Studer B."/>
        </authorList>
    </citation>
    <scope>NUCLEOTIDE SEQUENCE</scope>
    <source>
        <strain evidence="10">02402/16</strain>
        <tissue evidence="10">Leaf</tissue>
    </source>
</reference>
<evidence type="ECO:0000256" key="8">
    <source>
        <dbReference type="SAM" id="MobiDB-lite"/>
    </source>
</evidence>
<dbReference type="Proteomes" id="UP001231189">
    <property type="component" value="Unassembled WGS sequence"/>
</dbReference>
<keyword evidence="11" id="KW-1185">Reference proteome</keyword>
<dbReference type="AlphaFoldDB" id="A0AAD8TJT0"/>
<proteinExistence type="predicted"/>
<organism evidence="10 11">
    <name type="scientific">Lolium multiflorum</name>
    <name type="common">Italian ryegrass</name>
    <name type="synonym">Lolium perenne subsp. multiflorum</name>
    <dbReference type="NCBI Taxonomy" id="4521"/>
    <lineage>
        <taxon>Eukaryota</taxon>
        <taxon>Viridiplantae</taxon>
        <taxon>Streptophyta</taxon>
        <taxon>Embryophyta</taxon>
        <taxon>Tracheophyta</taxon>
        <taxon>Spermatophyta</taxon>
        <taxon>Magnoliopsida</taxon>
        <taxon>Liliopsida</taxon>
        <taxon>Poales</taxon>
        <taxon>Poaceae</taxon>
        <taxon>BOP clade</taxon>
        <taxon>Pooideae</taxon>
        <taxon>Poodae</taxon>
        <taxon>Poeae</taxon>
        <taxon>Poeae Chloroplast Group 2 (Poeae type)</taxon>
        <taxon>Loliodinae</taxon>
        <taxon>Loliinae</taxon>
        <taxon>Lolium</taxon>
    </lineage>
</organism>
<evidence type="ECO:0000313" key="11">
    <source>
        <dbReference type="Proteomes" id="UP001231189"/>
    </source>
</evidence>
<keyword evidence="5" id="KW-0805">Transcription regulation</keyword>
<dbReference type="GO" id="GO:0003700">
    <property type="term" value="F:DNA-binding transcription factor activity"/>
    <property type="evidence" value="ECO:0007669"/>
    <property type="project" value="InterPro"/>
</dbReference>
<name>A0AAD8TJT0_LOLMU</name>
<feature type="domain" description="C2H2-type" evidence="9">
    <location>
        <begin position="424"/>
        <end position="453"/>
    </location>
</feature>
<evidence type="ECO:0000256" key="3">
    <source>
        <dbReference type="ARBA" id="ARBA00022771"/>
    </source>
</evidence>
<keyword evidence="4" id="KW-0862">Zinc</keyword>
<feature type="region of interest" description="Disordered" evidence="8">
    <location>
        <begin position="95"/>
        <end position="139"/>
    </location>
</feature>
<keyword evidence="1" id="KW-0479">Metal-binding</keyword>
<keyword evidence="6" id="KW-0804">Transcription</keyword>
<feature type="region of interest" description="Disordered" evidence="8">
    <location>
        <begin position="195"/>
        <end position="228"/>
    </location>
</feature>
<dbReference type="GO" id="GO:0008270">
    <property type="term" value="F:zinc ion binding"/>
    <property type="evidence" value="ECO:0007669"/>
    <property type="project" value="UniProtKB-KW"/>
</dbReference>
<evidence type="ECO:0000259" key="9">
    <source>
        <dbReference type="PROSITE" id="PS50157"/>
    </source>
</evidence>